<dbReference type="GeneID" id="115883282"/>
<feature type="domain" description="Endonuclease/exonuclease/phosphatase" evidence="2">
    <location>
        <begin position="154"/>
        <end position="284"/>
    </location>
</feature>
<dbReference type="GO" id="GO:0003824">
    <property type="term" value="F:catalytic activity"/>
    <property type="evidence" value="ECO:0007669"/>
    <property type="project" value="InterPro"/>
</dbReference>
<dbReference type="CDD" id="cd09076">
    <property type="entry name" value="L1-EN"/>
    <property type="match status" value="1"/>
</dbReference>
<dbReference type="InParanoid" id="A0A6J2Y139"/>
<dbReference type="InterPro" id="IPR005135">
    <property type="entry name" value="Endo/exonuclease/phosphatase"/>
</dbReference>
<protein>
    <submittedName>
        <fullName evidence="4">Craniofacial development protein 2-like</fullName>
    </submittedName>
</protein>
<dbReference type="Pfam" id="PF14529">
    <property type="entry name" value="Exo_endo_phos_2"/>
    <property type="match status" value="1"/>
</dbReference>
<name>A0A6J2Y139_SITOR</name>
<dbReference type="OrthoDB" id="6749491at2759"/>
<dbReference type="Proteomes" id="UP000504635">
    <property type="component" value="Unplaced"/>
</dbReference>
<dbReference type="PANTHER" id="PTHR23227">
    <property type="entry name" value="BUCENTAUR RELATED"/>
    <property type="match status" value="1"/>
</dbReference>
<dbReference type="PANTHER" id="PTHR23227:SF67">
    <property type="entry name" value="CRANIOFACIAL DEVELOPMENT PROTEIN 2-LIKE"/>
    <property type="match status" value="1"/>
</dbReference>
<feature type="region of interest" description="Disordered" evidence="1">
    <location>
        <begin position="1"/>
        <end position="46"/>
    </location>
</feature>
<evidence type="ECO:0000313" key="3">
    <source>
        <dbReference type="Proteomes" id="UP000504635"/>
    </source>
</evidence>
<evidence type="ECO:0000259" key="2">
    <source>
        <dbReference type="Pfam" id="PF14529"/>
    </source>
</evidence>
<dbReference type="SUPFAM" id="SSF56219">
    <property type="entry name" value="DNase I-like"/>
    <property type="match status" value="1"/>
</dbReference>
<proteinExistence type="predicted"/>
<dbReference type="InterPro" id="IPR036691">
    <property type="entry name" value="Endo/exonu/phosph_ase_sf"/>
</dbReference>
<dbReference type="RefSeq" id="XP_030757473.1">
    <property type="nucleotide sequence ID" value="XM_030901613.1"/>
</dbReference>
<dbReference type="InterPro" id="IPR027124">
    <property type="entry name" value="Swc5/CFDP1/2"/>
</dbReference>
<evidence type="ECO:0000256" key="1">
    <source>
        <dbReference type="SAM" id="MobiDB-lite"/>
    </source>
</evidence>
<dbReference type="KEGG" id="soy:115883282"/>
<feature type="compositionally biased region" description="Polar residues" evidence="1">
    <location>
        <begin position="18"/>
        <end position="43"/>
    </location>
</feature>
<dbReference type="Gene3D" id="3.60.10.10">
    <property type="entry name" value="Endonuclease/exonuclease/phosphatase"/>
    <property type="match status" value="1"/>
</dbReference>
<organism evidence="3 4">
    <name type="scientific">Sitophilus oryzae</name>
    <name type="common">Rice weevil</name>
    <name type="synonym">Curculio oryzae</name>
    <dbReference type="NCBI Taxonomy" id="7048"/>
    <lineage>
        <taxon>Eukaryota</taxon>
        <taxon>Metazoa</taxon>
        <taxon>Ecdysozoa</taxon>
        <taxon>Arthropoda</taxon>
        <taxon>Hexapoda</taxon>
        <taxon>Insecta</taxon>
        <taxon>Pterygota</taxon>
        <taxon>Neoptera</taxon>
        <taxon>Endopterygota</taxon>
        <taxon>Coleoptera</taxon>
        <taxon>Polyphaga</taxon>
        <taxon>Cucujiformia</taxon>
        <taxon>Curculionidae</taxon>
        <taxon>Dryophthorinae</taxon>
        <taxon>Sitophilus</taxon>
    </lineage>
</organism>
<evidence type="ECO:0000313" key="4">
    <source>
        <dbReference type="RefSeq" id="XP_030757473.1"/>
    </source>
</evidence>
<reference evidence="4" key="1">
    <citation type="submission" date="2025-08" db="UniProtKB">
        <authorList>
            <consortium name="RefSeq"/>
        </authorList>
    </citation>
    <scope>IDENTIFICATION</scope>
    <source>
        <tissue evidence="4">Gonads</tissue>
    </source>
</reference>
<accession>A0A6J2Y139</accession>
<gene>
    <name evidence="4" type="primary">LOC115883282</name>
</gene>
<keyword evidence="3" id="KW-1185">Reference proteome</keyword>
<sequence length="461" mass="53137">MLESKSKTRLPQMGRAQVSESHPATNSGSLTDSGGGKKSTNYNKQKRKRTQIISIATYNIRTMRTNDHLEEFEQELGNINWDIVGLCETRLQGEKMTTLNSGHDLFQNNSETNHSQGGVAFIVNNKFKHLVTKYHSVSNRVIYLIIRLNQRYSIQLIHCYAPTSSASSELIEELYEDISRHLIITGDFNAKIGKKQPGDTNYIGNFGLGERNDRGDMLVNFVNNEKLYCMNTFYQKQTQKKWTWRSPDGRVKNQIDFILTNKNTICKDVDVLNSFHTGSDHRLVRAKIQIYTNIERRKLITRSMFPTRDALQLNQKTYQKELEKRLKPQTLRDQDPNDILNNLRQGITTATKKICNKHEIRNEIHKFYEQLYQSVIPNKDRVQKHITNVGSEDMPEISTTEIKYALQQIKNGKSPGEDRITPEMLQMGGKPLVDAVEVLLNKCLMEDVYRKPTTHPNASRT</sequence>
<dbReference type="AlphaFoldDB" id="A0A6J2Y139"/>